<comment type="caution">
    <text evidence="3">The sequence shown here is derived from an EMBL/GenBank/DDBJ whole genome shotgun (WGS) entry which is preliminary data.</text>
</comment>
<name>W9Y115_9EURO</name>
<keyword evidence="2" id="KW-1133">Transmembrane helix</keyword>
<evidence type="ECO:0000256" key="1">
    <source>
        <dbReference type="SAM" id="MobiDB-lite"/>
    </source>
</evidence>
<dbReference type="EMBL" id="AMGX01000001">
    <property type="protein sequence ID" value="EXJ76184.1"/>
    <property type="molecule type" value="Genomic_DNA"/>
</dbReference>
<sequence>MATLVTQYGTFRRFGLHLLTVVGLSCFLVFLYRDFTRTAGISHDLFPAPLDAPVPTPSPLQPPQPPPNTVRQPCIGPRGRPVQENLDDRIWASSLDLPFPEPVGGSYAALDLPLTVNTPESRYGPYGYDEESERSHRVRVQWSLVNWADLQNDCLAANQDRFHKSKNISTARRFGLPAKTRSGELKTRTYSTGRTAIVLRSWKGYNYTSLDLYHLRSLIVEAGLDSNADNAVFLLVDVKDENETRRIFHDSQSYEKALHDLVPAEFRDIAVLFNHDLLESWYPRIPEHSAFFQVYQPLQLFAQLFPDFDHYWQLEMDMKFTGNSGQWLDAMARFARKEPRKQSVERSSYYYMPQIHGSYEEFRAAIDESLGGGGIWGPVRIPDIRHPIGPQPPVADPREDNFDWGVGEDADLILTNALADVRSTKYWPFKGWIHGFQDGEDTPRFYSPVAMGRYSWNLLNAMHHAQVHQGLSLSSEATAVSFALYHGLKVIFPPHPWFHHPQARREVSVQELGQLFNGGTPAENTGDNNGLSFGKAMYDPNGVYELFNGGTWWWVPGYPGRTFKQWMNHDATDMPSMLREDGGKIWAPMLALHPVKSGANA</sequence>
<reference evidence="3 4" key="1">
    <citation type="submission" date="2013-03" db="EMBL/GenBank/DDBJ databases">
        <title>The Genome Sequence of Cladophialophora psammophila CBS 110553.</title>
        <authorList>
            <consortium name="The Broad Institute Genomics Platform"/>
            <person name="Cuomo C."/>
            <person name="de Hoog S."/>
            <person name="Gorbushina A."/>
            <person name="Walker B."/>
            <person name="Young S.K."/>
            <person name="Zeng Q."/>
            <person name="Gargeya S."/>
            <person name="Fitzgerald M."/>
            <person name="Haas B."/>
            <person name="Abouelleil A."/>
            <person name="Allen A.W."/>
            <person name="Alvarado L."/>
            <person name="Arachchi H.M."/>
            <person name="Berlin A.M."/>
            <person name="Chapman S.B."/>
            <person name="Gainer-Dewar J."/>
            <person name="Goldberg J."/>
            <person name="Griggs A."/>
            <person name="Gujja S."/>
            <person name="Hansen M."/>
            <person name="Howarth C."/>
            <person name="Imamovic A."/>
            <person name="Ireland A."/>
            <person name="Larimer J."/>
            <person name="McCowan C."/>
            <person name="Murphy C."/>
            <person name="Pearson M."/>
            <person name="Poon T.W."/>
            <person name="Priest M."/>
            <person name="Roberts A."/>
            <person name="Saif S."/>
            <person name="Shea T."/>
            <person name="Sisk P."/>
            <person name="Sykes S."/>
            <person name="Wortman J."/>
            <person name="Nusbaum C."/>
            <person name="Birren B."/>
        </authorList>
    </citation>
    <scope>NUCLEOTIDE SEQUENCE [LARGE SCALE GENOMIC DNA]</scope>
    <source>
        <strain evidence="3 4">CBS 110553</strain>
    </source>
</reference>
<organism evidence="3 4">
    <name type="scientific">Cladophialophora psammophila CBS 110553</name>
    <dbReference type="NCBI Taxonomy" id="1182543"/>
    <lineage>
        <taxon>Eukaryota</taxon>
        <taxon>Fungi</taxon>
        <taxon>Dikarya</taxon>
        <taxon>Ascomycota</taxon>
        <taxon>Pezizomycotina</taxon>
        <taxon>Eurotiomycetes</taxon>
        <taxon>Chaetothyriomycetidae</taxon>
        <taxon>Chaetothyriales</taxon>
        <taxon>Herpotrichiellaceae</taxon>
        <taxon>Cladophialophora</taxon>
    </lineage>
</organism>
<keyword evidence="2" id="KW-0472">Membrane</keyword>
<dbReference type="PANTHER" id="PTHR36205:SF2">
    <property type="entry name" value="MAJOR FACILITATOR SUPERFAMILY TRANSPORTER"/>
    <property type="match status" value="1"/>
</dbReference>
<dbReference type="STRING" id="1182543.W9Y115"/>
<keyword evidence="4" id="KW-1185">Reference proteome</keyword>
<protein>
    <submittedName>
        <fullName evidence="3">Uncharacterized protein</fullName>
    </submittedName>
</protein>
<dbReference type="HOGENOM" id="CLU_009650_2_2_1"/>
<dbReference type="Pfam" id="PF11885">
    <property type="entry name" value="DUF3405"/>
    <property type="match status" value="1"/>
</dbReference>
<evidence type="ECO:0000313" key="3">
    <source>
        <dbReference type="EMBL" id="EXJ76184.1"/>
    </source>
</evidence>
<keyword evidence="2" id="KW-0812">Transmembrane</keyword>
<feature type="compositionally biased region" description="Pro residues" evidence="1">
    <location>
        <begin position="52"/>
        <end position="68"/>
    </location>
</feature>
<dbReference type="PANTHER" id="PTHR36205">
    <property type="entry name" value="CHROMOSOME 19, WHOLE GENOME SHOTGUN SEQUENCE"/>
    <property type="match status" value="1"/>
</dbReference>
<dbReference type="OrthoDB" id="3353407at2759"/>
<feature type="region of interest" description="Disordered" evidence="1">
    <location>
        <begin position="52"/>
        <end position="79"/>
    </location>
</feature>
<accession>W9Y115</accession>
<dbReference type="RefSeq" id="XP_007739501.1">
    <property type="nucleotide sequence ID" value="XM_007741311.1"/>
</dbReference>
<dbReference type="eggNOG" id="ENOG502SMKU">
    <property type="taxonomic scope" value="Eukaryota"/>
</dbReference>
<evidence type="ECO:0000313" key="4">
    <source>
        <dbReference type="Proteomes" id="UP000019471"/>
    </source>
</evidence>
<dbReference type="AlphaFoldDB" id="W9Y115"/>
<proteinExistence type="predicted"/>
<dbReference type="GeneID" id="19185428"/>
<dbReference type="InterPro" id="IPR021822">
    <property type="entry name" value="DUF3405"/>
</dbReference>
<gene>
    <name evidence="3" type="ORF">A1O5_00692</name>
</gene>
<dbReference type="Proteomes" id="UP000019471">
    <property type="component" value="Unassembled WGS sequence"/>
</dbReference>
<feature type="transmembrane region" description="Helical" evidence="2">
    <location>
        <begin position="14"/>
        <end position="32"/>
    </location>
</feature>
<evidence type="ECO:0000256" key="2">
    <source>
        <dbReference type="SAM" id="Phobius"/>
    </source>
</evidence>